<dbReference type="InterPro" id="IPR036390">
    <property type="entry name" value="WH_DNA-bd_sf"/>
</dbReference>
<evidence type="ECO:0000256" key="5">
    <source>
        <dbReference type="ARBA" id="ARBA00023242"/>
    </source>
</evidence>
<gene>
    <name evidence="9" type="ORF">AAFF_G00343960</name>
</gene>
<feature type="domain" description="H15" evidence="8">
    <location>
        <begin position="50"/>
        <end position="128"/>
    </location>
</feature>
<evidence type="ECO:0000256" key="6">
    <source>
        <dbReference type="RuleBase" id="RU003894"/>
    </source>
</evidence>
<protein>
    <recommendedName>
        <fullName evidence="8">H15 domain-containing protein</fullName>
    </recommendedName>
</protein>
<dbReference type="PANTHER" id="PTHR11467:SF42">
    <property type="entry name" value="HISTONE H1.8"/>
    <property type="match status" value="1"/>
</dbReference>
<keyword evidence="4 6" id="KW-0238">DNA-binding</keyword>
<feature type="compositionally biased region" description="Basic residues" evidence="7">
    <location>
        <begin position="216"/>
        <end position="226"/>
    </location>
</feature>
<feature type="region of interest" description="Disordered" evidence="7">
    <location>
        <begin position="137"/>
        <end position="251"/>
    </location>
</feature>
<dbReference type="InterPro" id="IPR036388">
    <property type="entry name" value="WH-like_DNA-bd_sf"/>
</dbReference>
<dbReference type="GO" id="GO:0030261">
    <property type="term" value="P:chromosome condensation"/>
    <property type="evidence" value="ECO:0007669"/>
    <property type="project" value="TreeGrafter"/>
</dbReference>
<reference evidence="9" key="1">
    <citation type="journal article" date="2023" name="Science">
        <title>Genome structures resolve the early diversification of teleost fishes.</title>
        <authorList>
            <person name="Parey E."/>
            <person name="Louis A."/>
            <person name="Montfort J."/>
            <person name="Bouchez O."/>
            <person name="Roques C."/>
            <person name="Iampietro C."/>
            <person name="Lluch J."/>
            <person name="Castinel A."/>
            <person name="Donnadieu C."/>
            <person name="Desvignes T."/>
            <person name="Floi Bucao C."/>
            <person name="Jouanno E."/>
            <person name="Wen M."/>
            <person name="Mejri S."/>
            <person name="Dirks R."/>
            <person name="Jansen H."/>
            <person name="Henkel C."/>
            <person name="Chen W.J."/>
            <person name="Zahm M."/>
            <person name="Cabau C."/>
            <person name="Klopp C."/>
            <person name="Thompson A.W."/>
            <person name="Robinson-Rechavi M."/>
            <person name="Braasch I."/>
            <person name="Lecointre G."/>
            <person name="Bobe J."/>
            <person name="Postlethwait J.H."/>
            <person name="Berthelot C."/>
            <person name="Roest Crollius H."/>
            <person name="Guiguen Y."/>
        </authorList>
    </citation>
    <scope>NUCLEOTIDE SEQUENCE</scope>
    <source>
        <strain evidence="9">NC1722</strain>
    </source>
</reference>
<keyword evidence="10" id="KW-1185">Reference proteome</keyword>
<dbReference type="PANTHER" id="PTHR11467">
    <property type="entry name" value="HISTONE H1"/>
    <property type="match status" value="1"/>
</dbReference>
<dbReference type="Gene3D" id="1.10.10.10">
    <property type="entry name" value="Winged helix-like DNA-binding domain superfamily/Winged helix DNA-binding domain"/>
    <property type="match status" value="1"/>
</dbReference>
<feature type="compositionally biased region" description="Basic residues" evidence="7">
    <location>
        <begin position="241"/>
        <end position="251"/>
    </location>
</feature>
<dbReference type="Pfam" id="PF00538">
    <property type="entry name" value="Linker_histone"/>
    <property type="match status" value="1"/>
</dbReference>
<evidence type="ECO:0000256" key="3">
    <source>
        <dbReference type="ARBA" id="ARBA00022454"/>
    </source>
</evidence>
<comment type="caution">
    <text evidence="9">The sequence shown here is derived from an EMBL/GenBank/DDBJ whole genome shotgun (WGS) entry which is preliminary data.</text>
</comment>
<proteinExistence type="inferred from homology"/>
<evidence type="ECO:0000256" key="1">
    <source>
        <dbReference type="ARBA" id="ARBA00004123"/>
    </source>
</evidence>
<dbReference type="EMBL" id="JAINUG010000055">
    <property type="protein sequence ID" value="KAJ8404046.1"/>
    <property type="molecule type" value="Genomic_DNA"/>
</dbReference>
<dbReference type="SMART" id="SM00526">
    <property type="entry name" value="H15"/>
    <property type="match status" value="1"/>
</dbReference>
<dbReference type="GO" id="GO:0031492">
    <property type="term" value="F:nucleosomal DNA binding"/>
    <property type="evidence" value="ECO:0007669"/>
    <property type="project" value="TreeGrafter"/>
</dbReference>
<comment type="similarity">
    <text evidence="6">Belongs to the histone H1/H5 family.</text>
</comment>
<keyword evidence="5 6" id="KW-0539">Nucleus</keyword>
<feature type="region of interest" description="Disordered" evidence="7">
    <location>
        <begin position="1"/>
        <end position="52"/>
    </location>
</feature>
<dbReference type="GO" id="GO:0005634">
    <property type="term" value="C:nucleus"/>
    <property type="evidence" value="ECO:0007669"/>
    <property type="project" value="UniProtKB-SubCell"/>
</dbReference>
<sequence length="251" mass="26768">MPPKKSAPVEVSAPEKPSPDASKKPGKPSLKPKLDAGEPPTTTAVRKTATHPPTMVMVKEALKALDTRKGSSAQAIRGYILEKYTTVDPIRFKYMLRKALVKGIESGDLVRPANSAGNGAQGRFRLAVRVKTKVPKVKEVENSDPNVEEPSMEPKNKTKAKAKAKGAGSEKLKPVAKKVTAEVSSSTEPPEEAPPSKVAPAKRPKKPVGTKEVAKPKARSNVRKAKAPANLLEGEDVLAKKPGKRGKKSAE</sequence>
<dbReference type="GO" id="GO:0030527">
    <property type="term" value="F:structural constituent of chromatin"/>
    <property type="evidence" value="ECO:0007669"/>
    <property type="project" value="InterPro"/>
</dbReference>
<accession>A0AAD7SM69</accession>
<dbReference type="GO" id="GO:0045910">
    <property type="term" value="P:negative regulation of DNA recombination"/>
    <property type="evidence" value="ECO:0007669"/>
    <property type="project" value="TreeGrafter"/>
</dbReference>
<evidence type="ECO:0000256" key="2">
    <source>
        <dbReference type="ARBA" id="ARBA00004286"/>
    </source>
</evidence>
<dbReference type="FunFam" id="1.10.10.10:FF:000393">
    <property type="entry name" value="Oocyte-specific H1 histone"/>
    <property type="match status" value="1"/>
</dbReference>
<name>A0AAD7SM69_9TELE</name>
<evidence type="ECO:0000313" key="9">
    <source>
        <dbReference type="EMBL" id="KAJ8404046.1"/>
    </source>
</evidence>
<dbReference type="AlphaFoldDB" id="A0AAD7SM69"/>
<keyword evidence="3 6" id="KW-0158">Chromosome</keyword>
<evidence type="ECO:0000256" key="7">
    <source>
        <dbReference type="SAM" id="MobiDB-lite"/>
    </source>
</evidence>
<evidence type="ECO:0000259" key="8">
    <source>
        <dbReference type="PROSITE" id="PS51504"/>
    </source>
</evidence>
<comment type="subcellular location">
    <subcellularLocation>
        <location evidence="2">Chromosome</location>
    </subcellularLocation>
    <subcellularLocation>
        <location evidence="1 6">Nucleus</location>
    </subcellularLocation>
</comment>
<dbReference type="PROSITE" id="PS51504">
    <property type="entry name" value="H15"/>
    <property type="match status" value="1"/>
</dbReference>
<dbReference type="InterPro" id="IPR005818">
    <property type="entry name" value="Histone_H1/H5_H15"/>
</dbReference>
<evidence type="ECO:0000256" key="4">
    <source>
        <dbReference type="ARBA" id="ARBA00023125"/>
    </source>
</evidence>
<dbReference type="GO" id="GO:0003690">
    <property type="term" value="F:double-stranded DNA binding"/>
    <property type="evidence" value="ECO:0007669"/>
    <property type="project" value="TreeGrafter"/>
</dbReference>
<organism evidence="9 10">
    <name type="scientific">Aldrovandia affinis</name>
    <dbReference type="NCBI Taxonomy" id="143900"/>
    <lineage>
        <taxon>Eukaryota</taxon>
        <taxon>Metazoa</taxon>
        <taxon>Chordata</taxon>
        <taxon>Craniata</taxon>
        <taxon>Vertebrata</taxon>
        <taxon>Euteleostomi</taxon>
        <taxon>Actinopterygii</taxon>
        <taxon>Neopterygii</taxon>
        <taxon>Teleostei</taxon>
        <taxon>Notacanthiformes</taxon>
        <taxon>Halosauridae</taxon>
        <taxon>Aldrovandia</taxon>
    </lineage>
</organism>
<dbReference type="SUPFAM" id="SSF46785">
    <property type="entry name" value="Winged helix' DNA-binding domain"/>
    <property type="match status" value="1"/>
</dbReference>
<dbReference type="GO" id="GO:0000786">
    <property type="term" value="C:nucleosome"/>
    <property type="evidence" value="ECO:0007669"/>
    <property type="project" value="InterPro"/>
</dbReference>
<evidence type="ECO:0000313" key="10">
    <source>
        <dbReference type="Proteomes" id="UP001221898"/>
    </source>
</evidence>
<dbReference type="Proteomes" id="UP001221898">
    <property type="component" value="Unassembled WGS sequence"/>
</dbReference>
<dbReference type="PRINTS" id="PR00624">
    <property type="entry name" value="HISTONEH5"/>
</dbReference>
<dbReference type="CDD" id="cd00073">
    <property type="entry name" value="H15"/>
    <property type="match status" value="1"/>
</dbReference>
<dbReference type="GO" id="GO:0006334">
    <property type="term" value="P:nucleosome assembly"/>
    <property type="evidence" value="ECO:0007669"/>
    <property type="project" value="InterPro"/>
</dbReference>
<dbReference type="InterPro" id="IPR005819">
    <property type="entry name" value="H1/H5"/>
</dbReference>